<dbReference type="GO" id="GO:0030677">
    <property type="term" value="C:ribonuclease P complex"/>
    <property type="evidence" value="ECO:0007669"/>
    <property type="project" value="UniProtKB-UniRule"/>
</dbReference>
<organism evidence="9 10">
    <name type="scientific">Halobellus salinus</name>
    <dbReference type="NCBI Taxonomy" id="931585"/>
    <lineage>
        <taxon>Archaea</taxon>
        <taxon>Methanobacteriati</taxon>
        <taxon>Methanobacteriota</taxon>
        <taxon>Stenosarchaea group</taxon>
        <taxon>Halobacteria</taxon>
        <taxon>Halobacteriales</taxon>
        <taxon>Haloferacaceae</taxon>
        <taxon>Halobellus</taxon>
    </lineage>
</organism>
<comment type="catalytic activity">
    <reaction evidence="8">
        <text>Endonucleolytic cleavage of RNA, removing 5'-extranucleotides from tRNA precursor.</text>
        <dbReference type="EC" id="3.1.26.5"/>
    </reaction>
</comment>
<keyword evidence="2 8" id="KW-0819">tRNA processing</keyword>
<comment type="subcellular location">
    <subcellularLocation>
        <location evidence="8">Cytoplasm</location>
    </subcellularLocation>
</comment>
<evidence type="ECO:0000313" key="10">
    <source>
        <dbReference type="Proteomes" id="UP000653099"/>
    </source>
</evidence>
<dbReference type="EC" id="3.1.26.5" evidence="8"/>
<evidence type="ECO:0000256" key="2">
    <source>
        <dbReference type="ARBA" id="ARBA00022694"/>
    </source>
</evidence>
<evidence type="ECO:0000256" key="3">
    <source>
        <dbReference type="ARBA" id="ARBA00022722"/>
    </source>
</evidence>
<dbReference type="GO" id="GO:0001682">
    <property type="term" value="P:tRNA 5'-leader removal"/>
    <property type="evidence" value="ECO:0007669"/>
    <property type="project" value="UniProtKB-UniRule"/>
</dbReference>
<feature type="binding site" evidence="8">
    <location>
        <position position="87"/>
    </location>
    <ligand>
        <name>Zn(2+)</name>
        <dbReference type="ChEBI" id="CHEBI:29105"/>
    </ligand>
</feature>
<dbReference type="Gene3D" id="1.20.5.420">
    <property type="entry name" value="Immunoglobulin FC, subunit C"/>
    <property type="match status" value="1"/>
</dbReference>
<dbReference type="GO" id="GO:0005737">
    <property type="term" value="C:cytoplasm"/>
    <property type="evidence" value="ECO:0007669"/>
    <property type="project" value="UniProtKB-SubCell"/>
</dbReference>
<comment type="similarity">
    <text evidence="8">Belongs to the eukaryotic/archaeal RNase P protein component 4 family.</text>
</comment>
<feature type="binding site" evidence="8">
    <location>
        <position position="90"/>
    </location>
    <ligand>
        <name>Zn(2+)</name>
        <dbReference type="ChEBI" id="CHEBI:29105"/>
    </ligand>
</feature>
<dbReference type="EMBL" id="BMOC01000011">
    <property type="protein sequence ID" value="GGJ09058.1"/>
    <property type="molecule type" value="Genomic_DNA"/>
</dbReference>
<evidence type="ECO:0000256" key="4">
    <source>
        <dbReference type="ARBA" id="ARBA00022723"/>
    </source>
</evidence>
<accession>A0A830EGZ7</accession>
<evidence type="ECO:0000256" key="1">
    <source>
        <dbReference type="ARBA" id="ARBA00022490"/>
    </source>
</evidence>
<dbReference type="GO" id="GO:0004526">
    <property type="term" value="F:ribonuclease P activity"/>
    <property type="evidence" value="ECO:0007669"/>
    <property type="project" value="UniProtKB-UniRule"/>
</dbReference>
<keyword evidence="1 8" id="KW-0963">Cytoplasm</keyword>
<comment type="cofactor">
    <cofactor evidence="8">
        <name>Zn(2+)</name>
        <dbReference type="ChEBI" id="CHEBI:29105"/>
    </cofactor>
    <text evidence="8">Binds 1 zinc ion per subunit.</text>
</comment>
<dbReference type="InterPro" id="IPR016432">
    <property type="entry name" value="RNP4"/>
</dbReference>
<sequence length="126" mass="14160">MGFFGAGLEPVVSHLADTTRVRNAFDAARIPLGMGIPAERIDRLQDLAREATAEGDIDRAREYVRLARRIGERHRISLQRRFRRFSCDDCDAYLRPGATARVRLRSGHVAIRCLACGATARYPYEG</sequence>
<comment type="function">
    <text evidence="8">Part of ribonuclease P, a protein complex that generates mature tRNA molecules by cleaving their 5'-ends.</text>
</comment>
<evidence type="ECO:0000313" key="9">
    <source>
        <dbReference type="EMBL" id="GGJ09058.1"/>
    </source>
</evidence>
<dbReference type="Gene3D" id="6.20.50.20">
    <property type="match status" value="1"/>
</dbReference>
<evidence type="ECO:0000256" key="5">
    <source>
        <dbReference type="ARBA" id="ARBA00022759"/>
    </source>
</evidence>
<reference evidence="9" key="2">
    <citation type="submission" date="2020-09" db="EMBL/GenBank/DDBJ databases">
        <authorList>
            <person name="Sun Q."/>
            <person name="Ohkuma M."/>
        </authorList>
    </citation>
    <scope>NUCLEOTIDE SEQUENCE</scope>
    <source>
        <strain evidence="9">JCM 14359</strain>
    </source>
</reference>
<proteinExistence type="inferred from homology"/>
<protein>
    <recommendedName>
        <fullName evidence="8">Ribonuclease P protein component 4</fullName>
        <shortName evidence="8">RNase P component 4</shortName>
        <ecNumber evidence="8">3.1.26.5</ecNumber>
    </recommendedName>
    <alternativeName>
        <fullName evidence="8">Rpp21</fullName>
    </alternativeName>
</protein>
<dbReference type="InterPro" id="IPR007175">
    <property type="entry name" value="Rpr2/Snm1/Rpp21"/>
</dbReference>
<feature type="binding site" evidence="8">
    <location>
        <position position="116"/>
    </location>
    <ligand>
        <name>Zn(2+)</name>
        <dbReference type="ChEBI" id="CHEBI:29105"/>
    </ligand>
</feature>
<keyword evidence="5 8" id="KW-0255">Endonuclease</keyword>
<evidence type="ECO:0000256" key="7">
    <source>
        <dbReference type="ARBA" id="ARBA00022833"/>
    </source>
</evidence>
<evidence type="ECO:0000256" key="8">
    <source>
        <dbReference type="HAMAP-Rule" id="MF_00757"/>
    </source>
</evidence>
<reference evidence="9" key="1">
    <citation type="journal article" date="2014" name="Int. J. Syst. Evol. Microbiol.">
        <title>Complete genome sequence of Corynebacterium casei LMG S-19264T (=DSM 44701T), isolated from a smear-ripened cheese.</title>
        <authorList>
            <consortium name="US DOE Joint Genome Institute (JGI-PGF)"/>
            <person name="Walter F."/>
            <person name="Albersmeier A."/>
            <person name="Kalinowski J."/>
            <person name="Ruckert C."/>
        </authorList>
    </citation>
    <scope>NUCLEOTIDE SEQUENCE</scope>
    <source>
        <strain evidence="9">JCM 14359</strain>
    </source>
</reference>
<gene>
    <name evidence="8" type="primary">rnp4</name>
    <name evidence="9" type="ORF">GCM10008995_18690</name>
</gene>
<keyword evidence="10" id="KW-1185">Reference proteome</keyword>
<feature type="binding site" evidence="8">
    <location>
        <position position="113"/>
    </location>
    <ligand>
        <name>Zn(2+)</name>
        <dbReference type="ChEBI" id="CHEBI:29105"/>
    </ligand>
</feature>
<keyword evidence="4 8" id="KW-0479">Metal-binding</keyword>
<dbReference type="HAMAP" id="MF_00757">
    <property type="entry name" value="RNase_P_4"/>
    <property type="match status" value="1"/>
</dbReference>
<comment type="subunit">
    <text evidence="8">Consists of a catalytic RNA component and at least 4-5 protein subunits.</text>
</comment>
<keyword evidence="3 8" id="KW-0540">Nuclease</keyword>
<dbReference type="AlphaFoldDB" id="A0A830EGZ7"/>
<dbReference type="GO" id="GO:0008270">
    <property type="term" value="F:zinc ion binding"/>
    <property type="evidence" value="ECO:0007669"/>
    <property type="project" value="UniProtKB-UniRule"/>
</dbReference>
<name>A0A830EGZ7_9EURY</name>
<comment type="caution">
    <text evidence="9">The sequence shown here is derived from an EMBL/GenBank/DDBJ whole genome shotgun (WGS) entry which is preliminary data.</text>
</comment>
<dbReference type="Pfam" id="PF04032">
    <property type="entry name" value="Rpr2"/>
    <property type="match status" value="1"/>
</dbReference>
<keyword evidence="6 8" id="KW-0378">Hydrolase</keyword>
<keyword evidence="7 8" id="KW-0862">Zinc</keyword>
<dbReference type="Proteomes" id="UP000653099">
    <property type="component" value="Unassembled WGS sequence"/>
</dbReference>
<evidence type="ECO:0000256" key="6">
    <source>
        <dbReference type="ARBA" id="ARBA00022801"/>
    </source>
</evidence>